<dbReference type="AlphaFoldDB" id="A0A0C3B9Z8"/>
<proteinExistence type="predicted"/>
<evidence type="ECO:0000313" key="6">
    <source>
        <dbReference type="EMBL" id="KIM74147.1"/>
    </source>
</evidence>
<protein>
    <submittedName>
        <fullName evidence="6">Uncharacterized protein</fullName>
    </submittedName>
</protein>
<evidence type="ECO:0000313" key="7">
    <source>
        <dbReference type="Proteomes" id="UP000054166"/>
    </source>
</evidence>
<sequence>MGGLFGNFERDETPLHGFSRLFAEFNLQPRDASLDIKQRSFSKGGYFAFPPPSPKENGRIISPDTSETHDQLYGHALLPHPEQTSHQNPPAIDGDVAENDEVEQRQMAERQKRLEKEREMATHGEVEWVRSGGVLRDAQGRRDKVRTDHIRHEIRLQEREKLLKEMWEMYERKWGALLASDDRVSFKDMPWPLQRCPSSVGDLTFKAISDFLLEPLDIRTNTVTKRERIRTSLLRWHPDKMSSVLCRVVEEDVDIVRGGVGALFHKYHDKDALYHVAQAIFVFFTIV</sequence>
<name>A0A0C3B9Z8_PILCF</name>
<reference evidence="7" key="2">
    <citation type="submission" date="2015-01" db="EMBL/GenBank/DDBJ databases">
        <title>Evolutionary Origins and Diversification of the Mycorrhizal Mutualists.</title>
        <authorList>
            <consortium name="DOE Joint Genome Institute"/>
            <consortium name="Mycorrhizal Genomics Consortium"/>
            <person name="Kohler A."/>
            <person name="Kuo A."/>
            <person name="Nagy L.G."/>
            <person name="Floudas D."/>
            <person name="Copeland A."/>
            <person name="Barry K.W."/>
            <person name="Cichocki N."/>
            <person name="Veneault-Fourrey C."/>
            <person name="LaButti K."/>
            <person name="Lindquist E.A."/>
            <person name="Lipzen A."/>
            <person name="Lundell T."/>
            <person name="Morin E."/>
            <person name="Murat C."/>
            <person name="Riley R."/>
            <person name="Ohm R."/>
            <person name="Sun H."/>
            <person name="Tunlid A."/>
            <person name="Henrissat B."/>
            <person name="Grigoriev I.V."/>
            <person name="Hibbett D.S."/>
            <person name="Martin F."/>
        </authorList>
    </citation>
    <scope>NUCLEOTIDE SEQUENCE [LARGE SCALE GENOMIC DNA]</scope>
    <source>
        <strain evidence="7">F 1598</strain>
    </source>
</reference>
<keyword evidence="7" id="KW-1185">Reference proteome</keyword>
<keyword evidence="5" id="KW-0539">Nucleus</keyword>
<dbReference type="HOGENOM" id="CLU_050706_0_0_1"/>
<dbReference type="PANTHER" id="PTHR15263:SF1">
    <property type="entry name" value="NF-KAPPA-B INHIBITOR-LIKE PROTEIN 1"/>
    <property type="match status" value="1"/>
</dbReference>
<evidence type="ECO:0000256" key="3">
    <source>
        <dbReference type="ARBA" id="ARBA00022737"/>
    </source>
</evidence>
<keyword evidence="2" id="KW-0597">Phosphoprotein</keyword>
<keyword evidence="4" id="KW-0040">ANK repeat</keyword>
<evidence type="ECO:0000256" key="1">
    <source>
        <dbReference type="ARBA" id="ARBA00004123"/>
    </source>
</evidence>
<dbReference type="STRING" id="765440.A0A0C3B9Z8"/>
<dbReference type="PANTHER" id="PTHR15263">
    <property type="entry name" value="I-KAPPA-B-LIKE PROTEIN IKBL"/>
    <property type="match status" value="1"/>
</dbReference>
<dbReference type="GO" id="GO:0043124">
    <property type="term" value="P:negative regulation of canonical NF-kappaB signal transduction"/>
    <property type="evidence" value="ECO:0007669"/>
    <property type="project" value="InterPro"/>
</dbReference>
<organism evidence="6 7">
    <name type="scientific">Piloderma croceum (strain F 1598)</name>
    <dbReference type="NCBI Taxonomy" id="765440"/>
    <lineage>
        <taxon>Eukaryota</taxon>
        <taxon>Fungi</taxon>
        <taxon>Dikarya</taxon>
        <taxon>Basidiomycota</taxon>
        <taxon>Agaricomycotina</taxon>
        <taxon>Agaricomycetes</taxon>
        <taxon>Agaricomycetidae</taxon>
        <taxon>Atheliales</taxon>
        <taxon>Atheliaceae</taxon>
        <taxon>Piloderma</taxon>
    </lineage>
</organism>
<dbReference type="InParanoid" id="A0A0C3B9Z8"/>
<reference evidence="6 7" key="1">
    <citation type="submission" date="2014-04" db="EMBL/GenBank/DDBJ databases">
        <authorList>
            <consortium name="DOE Joint Genome Institute"/>
            <person name="Kuo A."/>
            <person name="Tarkka M."/>
            <person name="Buscot F."/>
            <person name="Kohler A."/>
            <person name="Nagy L.G."/>
            <person name="Floudas D."/>
            <person name="Copeland A."/>
            <person name="Barry K.W."/>
            <person name="Cichocki N."/>
            <person name="Veneault-Fourrey C."/>
            <person name="LaButti K."/>
            <person name="Lindquist E.A."/>
            <person name="Lipzen A."/>
            <person name="Lundell T."/>
            <person name="Morin E."/>
            <person name="Murat C."/>
            <person name="Sun H."/>
            <person name="Tunlid A."/>
            <person name="Henrissat B."/>
            <person name="Grigoriev I.V."/>
            <person name="Hibbett D.S."/>
            <person name="Martin F."/>
            <person name="Nordberg H.P."/>
            <person name="Cantor M.N."/>
            <person name="Hua S.X."/>
        </authorList>
    </citation>
    <scope>NUCLEOTIDE SEQUENCE [LARGE SCALE GENOMIC DNA]</scope>
    <source>
        <strain evidence="6 7">F 1598</strain>
    </source>
</reference>
<keyword evidence="3" id="KW-0677">Repeat</keyword>
<accession>A0A0C3B9Z8</accession>
<dbReference type="OrthoDB" id="3241983at2759"/>
<evidence type="ECO:0000256" key="2">
    <source>
        <dbReference type="ARBA" id="ARBA00022553"/>
    </source>
</evidence>
<dbReference type="InterPro" id="IPR038753">
    <property type="entry name" value="NFKBIL1"/>
</dbReference>
<gene>
    <name evidence="6" type="ORF">PILCRDRAFT_828563</name>
</gene>
<evidence type="ECO:0000256" key="4">
    <source>
        <dbReference type="ARBA" id="ARBA00023043"/>
    </source>
</evidence>
<dbReference type="EMBL" id="KN833066">
    <property type="protein sequence ID" value="KIM74147.1"/>
    <property type="molecule type" value="Genomic_DNA"/>
</dbReference>
<comment type="subcellular location">
    <subcellularLocation>
        <location evidence="1">Nucleus</location>
    </subcellularLocation>
</comment>
<dbReference type="GO" id="GO:0005634">
    <property type="term" value="C:nucleus"/>
    <property type="evidence" value="ECO:0007669"/>
    <property type="project" value="UniProtKB-SubCell"/>
</dbReference>
<dbReference type="Proteomes" id="UP000054166">
    <property type="component" value="Unassembled WGS sequence"/>
</dbReference>
<evidence type="ECO:0000256" key="5">
    <source>
        <dbReference type="ARBA" id="ARBA00023242"/>
    </source>
</evidence>